<proteinExistence type="predicted"/>
<keyword evidence="2" id="KW-0238">DNA-binding</keyword>
<evidence type="ECO:0000313" key="7">
    <source>
        <dbReference type="EMBL" id="KAL2612091.1"/>
    </source>
</evidence>
<evidence type="ECO:0000256" key="1">
    <source>
        <dbReference type="ARBA" id="ARBA00023015"/>
    </source>
</evidence>
<dbReference type="InterPro" id="IPR003340">
    <property type="entry name" value="B3_DNA-bd"/>
</dbReference>
<dbReference type="GO" id="GO:0003677">
    <property type="term" value="F:DNA binding"/>
    <property type="evidence" value="ECO:0007669"/>
    <property type="project" value="UniProtKB-KW"/>
</dbReference>
<dbReference type="AlphaFoldDB" id="A0ABD1XVZ4"/>
<keyword evidence="5" id="KW-0472">Membrane</keyword>
<evidence type="ECO:0000259" key="6">
    <source>
        <dbReference type="PROSITE" id="PS50863"/>
    </source>
</evidence>
<keyword evidence="4" id="KW-0539">Nucleus</keyword>
<organism evidence="7 8">
    <name type="scientific">Riccia fluitans</name>
    <dbReference type="NCBI Taxonomy" id="41844"/>
    <lineage>
        <taxon>Eukaryota</taxon>
        <taxon>Viridiplantae</taxon>
        <taxon>Streptophyta</taxon>
        <taxon>Embryophyta</taxon>
        <taxon>Marchantiophyta</taxon>
        <taxon>Marchantiopsida</taxon>
        <taxon>Marchantiidae</taxon>
        <taxon>Marchantiales</taxon>
        <taxon>Ricciaceae</taxon>
        <taxon>Riccia</taxon>
    </lineage>
</organism>
<dbReference type="InterPro" id="IPR015300">
    <property type="entry name" value="DNA-bd_pseudobarrel_sf"/>
</dbReference>
<dbReference type="Pfam" id="PF02362">
    <property type="entry name" value="B3"/>
    <property type="match status" value="1"/>
</dbReference>
<dbReference type="InterPro" id="IPR044837">
    <property type="entry name" value="REM16-like"/>
</dbReference>
<sequence>MDRLQRLKDRERFDFGSLGMGTFTKEEVSSTGKRIIERGECCRDVKERVFQLGKSTMERGECSSEVKDQISLAGKRNMDEGEGPSSPTGIMRIMERGEYSREFKNQVSPAGKRIMERAPILHKANARSSRLQRFLAVFLQSLRARFCRTYFREDEEVTLQDEHGERWPTKYLHYKHGLNAGWIKFSKAHDLEFGDILRFLLIRRTESGNYLALAQILLLLLLFCSLFVHLSSGEVRFHTDKLHRTHIEELRR</sequence>
<keyword evidence="8" id="KW-1185">Reference proteome</keyword>
<comment type="caution">
    <text evidence="7">The sequence shown here is derived from an EMBL/GenBank/DDBJ whole genome shotgun (WGS) entry which is preliminary data.</text>
</comment>
<evidence type="ECO:0000256" key="4">
    <source>
        <dbReference type="ARBA" id="ARBA00023242"/>
    </source>
</evidence>
<dbReference type="Gene3D" id="2.40.330.10">
    <property type="entry name" value="DNA-binding pseudobarrel domain"/>
    <property type="match status" value="1"/>
</dbReference>
<dbReference type="SMART" id="SM01019">
    <property type="entry name" value="B3"/>
    <property type="match status" value="1"/>
</dbReference>
<accession>A0ABD1XVZ4</accession>
<evidence type="ECO:0000313" key="8">
    <source>
        <dbReference type="Proteomes" id="UP001605036"/>
    </source>
</evidence>
<dbReference type="SUPFAM" id="SSF101936">
    <property type="entry name" value="DNA-binding pseudobarrel domain"/>
    <property type="match status" value="1"/>
</dbReference>
<protein>
    <recommendedName>
        <fullName evidence="6">TF-B3 domain-containing protein</fullName>
    </recommendedName>
</protein>
<dbReference type="CDD" id="cd10017">
    <property type="entry name" value="B3_DNA"/>
    <property type="match status" value="1"/>
</dbReference>
<keyword evidence="5" id="KW-0812">Transmembrane</keyword>
<dbReference type="EMBL" id="JBHFFA010000007">
    <property type="protein sequence ID" value="KAL2612091.1"/>
    <property type="molecule type" value="Genomic_DNA"/>
</dbReference>
<dbReference type="Proteomes" id="UP001605036">
    <property type="component" value="Unassembled WGS sequence"/>
</dbReference>
<gene>
    <name evidence="7" type="ORF">R1flu_023783</name>
</gene>
<keyword evidence="5" id="KW-1133">Transmembrane helix</keyword>
<feature type="transmembrane region" description="Helical" evidence="5">
    <location>
        <begin position="210"/>
        <end position="230"/>
    </location>
</feature>
<evidence type="ECO:0000256" key="5">
    <source>
        <dbReference type="SAM" id="Phobius"/>
    </source>
</evidence>
<evidence type="ECO:0000256" key="2">
    <source>
        <dbReference type="ARBA" id="ARBA00023125"/>
    </source>
</evidence>
<dbReference type="PANTHER" id="PTHR31391">
    <property type="entry name" value="B3 DOMAIN-CONTAINING PROTEIN OS11G0197600-RELATED"/>
    <property type="match status" value="1"/>
</dbReference>
<keyword evidence="3" id="KW-0804">Transcription</keyword>
<keyword evidence="1" id="KW-0805">Transcription regulation</keyword>
<reference evidence="7 8" key="1">
    <citation type="submission" date="2024-09" db="EMBL/GenBank/DDBJ databases">
        <title>Chromosome-scale assembly of Riccia fluitans.</title>
        <authorList>
            <person name="Paukszto L."/>
            <person name="Sawicki J."/>
            <person name="Karawczyk K."/>
            <person name="Piernik-Szablinska J."/>
            <person name="Szczecinska M."/>
            <person name="Mazdziarz M."/>
        </authorList>
    </citation>
    <scope>NUCLEOTIDE SEQUENCE [LARGE SCALE GENOMIC DNA]</scope>
    <source>
        <strain evidence="7">Rf_01</strain>
        <tissue evidence="7">Aerial parts of the thallus</tissue>
    </source>
</reference>
<feature type="domain" description="TF-B3" evidence="6">
    <location>
        <begin position="156"/>
        <end position="217"/>
    </location>
</feature>
<dbReference type="PROSITE" id="PS50863">
    <property type="entry name" value="B3"/>
    <property type="match status" value="1"/>
</dbReference>
<evidence type="ECO:0000256" key="3">
    <source>
        <dbReference type="ARBA" id="ARBA00023163"/>
    </source>
</evidence>
<name>A0ABD1XVZ4_9MARC</name>